<feature type="transmembrane region" description="Helical" evidence="5">
    <location>
        <begin position="354"/>
        <end position="375"/>
    </location>
</feature>
<dbReference type="EMBL" id="CP063850">
    <property type="protein sequence ID" value="QOY92340.1"/>
    <property type="molecule type" value="Genomic_DNA"/>
</dbReference>
<proteinExistence type="predicted"/>
<feature type="transmembrane region" description="Helical" evidence="5">
    <location>
        <begin position="58"/>
        <end position="79"/>
    </location>
</feature>
<dbReference type="AlphaFoldDB" id="A0A7S7NYX7"/>
<dbReference type="PANTHER" id="PTHR37422:SF13">
    <property type="entry name" value="LIPOPOLYSACCHARIDE BIOSYNTHESIS PROTEIN PA4999-RELATED"/>
    <property type="match status" value="1"/>
</dbReference>
<keyword evidence="8" id="KW-1185">Reference proteome</keyword>
<keyword evidence="7" id="KW-0614">Plasmid</keyword>
<feature type="transmembrane region" description="Helical" evidence="5">
    <location>
        <begin position="28"/>
        <end position="46"/>
    </location>
</feature>
<feature type="transmembrane region" description="Helical" evidence="5">
    <location>
        <begin position="198"/>
        <end position="215"/>
    </location>
</feature>
<gene>
    <name evidence="7" type="ORF">IRI77_37750</name>
</gene>
<organism evidence="7 8">
    <name type="scientific">Paludibaculum fermentans</name>
    <dbReference type="NCBI Taxonomy" id="1473598"/>
    <lineage>
        <taxon>Bacteria</taxon>
        <taxon>Pseudomonadati</taxon>
        <taxon>Acidobacteriota</taxon>
        <taxon>Terriglobia</taxon>
        <taxon>Bryobacterales</taxon>
        <taxon>Bryobacteraceae</taxon>
        <taxon>Paludibaculum</taxon>
    </lineage>
</organism>
<feature type="transmembrane region" description="Helical" evidence="5">
    <location>
        <begin position="387"/>
        <end position="404"/>
    </location>
</feature>
<evidence type="ECO:0000256" key="2">
    <source>
        <dbReference type="ARBA" id="ARBA00022692"/>
    </source>
</evidence>
<feature type="transmembrane region" description="Helical" evidence="5">
    <location>
        <begin position="174"/>
        <end position="191"/>
    </location>
</feature>
<feature type="transmembrane region" description="Helical" evidence="5">
    <location>
        <begin position="320"/>
        <end position="342"/>
    </location>
</feature>
<dbReference type="GO" id="GO:0016874">
    <property type="term" value="F:ligase activity"/>
    <property type="evidence" value="ECO:0007669"/>
    <property type="project" value="UniProtKB-KW"/>
</dbReference>
<comment type="subcellular location">
    <subcellularLocation>
        <location evidence="1">Membrane</location>
        <topology evidence="1">Multi-pass membrane protein</topology>
    </subcellularLocation>
</comment>
<dbReference type="GO" id="GO:0016020">
    <property type="term" value="C:membrane"/>
    <property type="evidence" value="ECO:0007669"/>
    <property type="project" value="UniProtKB-SubCell"/>
</dbReference>
<dbReference type="InterPro" id="IPR007016">
    <property type="entry name" value="O-antigen_ligase-rel_domated"/>
</dbReference>
<feature type="transmembrane region" description="Helical" evidence="5">
    <location>
        <begin position="126"/>
        <end position="145"/>
    </location>
</feature>
<reference evidence="7 8" key="1">
    <citation type="submission" date="2020-10" db="EMBL/GenBank/DDBJ databases">
        <title>Complete genome sequence of Paludibaculum fermentans P105T, a facultatively anaerobic acidobacterium capable of dissimilatory Fe(III) reduction.</title>
        <authorList>
            <person name="Dedysh S.N."/>
            <person name="Beletsky A.V."/>
            <person name="Kulichevskaya I.S."/>
            <person name="Mardanov A.V."/>
            <person name="Ravin N.V."/>
        </authorList>
    </citation>
    <scope>NUCLEOTIDE SEQUENCE [LARGE SCALE GENOMIC DNA]</scope>
    <source>
        <strain evidence="7 8">P105</strain>
        <plasmid evidence="7 8">pPfer1</plasmid>
    </source>
</reference>
<keyword evidence="7" id="KW-0436">Ligase</keyword>
<dbReference type="Pfam" id="PF04932">
    <property type="entry name" value="Wzy_C"/>
    <property type="match status" value="1"/>
</dbReference>
<evidence type="ECO:0000256" key="3">
    <source>
        <dbReference type="ARBA" id="ARBA00022989"/>
    </source>
</evidence>
<evidence type="ECO:0000313" key="8">
    <source>
        <dbReference type="Proteomes" id="UP000593892"/>
    </source>
</evidence>
<feature type="transmembrane region" description="Helical" evidence="5">
    <location>
        <begin position="99"/>
        <end position="119"/>
    </location>
</feature>
<protein>
    <submittedName>
        <fullName evidence="7">O-antigen ligase family protein</fullName>
    </submittedName>
</protein>
<keyword evidence="4 5" id="KW-0472">Membrane</keyword>
<evidence type="ECO:0000313" key="7">
    <source>
        <dbReference type="EMBL" id="QOY92340.1"/>
    </source>
</evidence>
<evidence type="ECO:0000256" key="4">
    <source>
        <dbReference type="ARBA" id="ARBA00023136"/>
    </source>
</evidence>
<dbReference type="InterPro" id="IPR051533">
    <property type="entry name" value="WaaL-like"/>
</dbReference>
<feature type="transmembrane region" description="Helical" evidence="5">
    <location>
        <begin position="235"/>
        <end position="253"/>
    </location>
</feature>
<geneLocation type="plasmid" evidence="7 8">
    <name>pPfer1</name>
</geneLocation>
<feature type="domain" description="O-antigen ligase-related" evidence="6">
    <location>
        <begin position="203"/>
        <end position="333"/>
    </location>
</feature>
<dbReference type="KEGG" id="pfer:IRI77_37750"/>
<accession>A0A7S7NYX7</accession>
<keyword evidence="2 5" id="KW-0812">Transmembrane</keyword>
<dbReference type="PANTHER" id="PTHR37422">
    <property type="entry name" value="TEICHURONIC ACID BIOSYNTHESIS PROTEIN TUAE"/>
    <property type="match status" value="1"/>
</dbReference>
<evidence type="ECO:0000256" key="1">
    <source>
        <dbReference type="ARBA" id="ARBA00004141"/>
    </source>
</evidence>
<dbReference type="Proteomes" id="UP000593892">
    <property type="component" value="Plasmid pPfer1"/>
</dbReference>
<evidence type="ECO:0000259" key="6">
    <source>
        <dbReference type="Pfam" id="PF04932"/>
    </source>
</evidence>
<keyword evidence="3 5" id="KW-1133">Transmembrane helix</keyword>
<evidence type="ECO:0000256" key="5">
    <source>
        <dbReference type="SAM" id="Phobius"/>
    </source>
</evidence>
<sequence length="428" mass="47178">MRPIVGVMVLALILPLQSGRYRLLEYPLGSRVVLLLLLCSAIGVLLSRDSSIFPPKPMRIIVVALCIVTYLSIWVGPVLLSSVPWPIQTTTLSGHATPFGNWFIYMHLPALFVLVCATVKDKRQMHILLLVMMIGFLWNMKSFYLNTGHRGDDVYMETLRGGVGSDFGGPNGRAAFAMQCTVFLLAIFGSISSWKVRIIVSFLMFAGSYAVLFSYSRGAWLGFLFGALYLAIFRMRWLLVVGLLLAPFVGILLPTSVIQRATMTYDDGQLDYSSGDRIEIWKHALKTTATDPILGVGFDCYRYYRSGEELLDTHNMYVKALVETGVIGLSCLIILFVSAFRLGHRLASTAKDPFFKALGAGFAAYMVSVIVTNIFGDRWTYLDLSAYTWILLGLVVQATLWTNATPVAAPVVNVATPIPLGTGVARPA</sequence>
<dbReference type="RefSeq" id="WP_194453994.1">
    <property type="nucleotide sequence ID" value="NZ_CP063850.1"/>
</dbReference>
<name>A0A7S7NYX7_PALFE</name>